<dbReference type="Gene3D" id="3.30.450.20">
    <property type="entry name" value="PAS domain"/>
    <property type="match status" value="1"/>
</dbReference>
<dbReference type="InterPro" id="IPR051173">
    <property type="entry name" value="Ca_channel_alpha-2/delta"/>
</dbReference>
<protein>
    <submittedName>
        <fullName evidence="2 3">Voltage-dependent calcium channel subunit alpha-2/delta-3</fullName>
    </submittedName>
</protein>
<dbReference type="WBParaSite" id="maker-uti_cns_0004478-snap-gene-0.4-mRNA-1">
    <property type="protein sequence ID" value="maker-uti_cns_0004478-snap-gene-0.4-mRNA-1"/>
    <property type="gene ID" value="maker-uti_cns_0004478-snap-gene-0.4"/>
</dbReference>
<dbReference type="GO" id="GO:0005891">
    <property type="term" value="C:voltage-gated calcium channel complex"/>
    <property type="evidence" value="ECO:0007669"/>
    <property type="project" value="TreeGrafter"/>
</dbReference>
<dbReference type="Proteomes" id="UP000095280">
    <property type="component" value="Unplaced"/>
</dbReference>
<dbReference type="PANTHER" id="PTHR10166:SF67">
    <property type="entry name" value="VWFA DOMAIN-CONTAINING PROTEIN"/>
    <property type="match status" value="1"/>
</dbReference>
<dbReference type="WBParaSite" id="maker-uti_cns_0006021-snap-gene-0.4-mRNA-1">
    <property type="protein sequence ID" value="maker-uti_cns_0006021-snap-gene-0.4-mRNA-1"/>
    <property type="gene ID" value="maker-uti_cns_0006021-snap-gene-0.4"/>
</dbReference>
<dbReference type="AlphaFoldDB" id="A0A1I8H5M0"/>
<name>A0A1I8H5M0_9PLAT</name>
<accession>A0A1I8H5M0</accession>
<evidence type="ECO:0000313" key="1">
    <source>
        <dbReference type="Proteomes" id="UP000095280"/>
    </source>
</evidence>
<keyword evidence="1" id="KW-1185">Reference proteome</keyword>
<organism evidence="1 2">
    <name type="scientific">Macrostomum lignano</name>
    <dbReference type="NCBI Taxonomy" id="282301"/>
    <lineage>
        <taxon>Eukaryota</taxon>
        <taxon>Metazoa</taxon>
        <taxon>Spiralia</taxon>
        <taxon>Lophotrochozoa</taxon>
        <taxon>Platyhelminthes</taxon>
        <taxon>Rhabditophora</taxon>
        <taxon>Macrostomorpha</taxon>
        <taxon>Macrostomida</taxon>
        <taxon>Macrostomidae</taxon>
        <taxon>Macrostomum</taxon>
    </lineage>
</organism>
<evidence type="ECO:0000313" key="2">
    <source>
        <dbReference type="WBParaSite" id="maker-uti_cns_0004478-snap-gene-0.4-mRNA-1"/>
    </source>
</evidence>
<dbReference type="WBParaSite" id="maker-uti_cns_0047195-snap-gene-0.6-mRNA-1">
    <property type="protein sequence ID" value="maker-uti_cns_0047195-snap-gene-0.6-mRNA-1"/>
    <property type="gene ID" value="maker-uti_cns_0047195-snap-gene-0.6"/>
</dbReference>
<dbReference type="PANTHER" id="PTHR10166">
    <property type="entry name" value="VOLTAGE-DEPENDENT CALCIUM CHANNEL SUBUNIT ALPHA-2/DELTA-RELATED"/>
    <property type="match status" value="1"/>
</dbReference>
<dbReference type="GO" id="GO:0005245">
    <property type="term" value="F:voltage-gated calcium channel activity"/>
    <property type="evidence" value="ECO:0007669"/>
    <property type="project" value="TreeGrafter"/>
</dbReference>
<reference evidence="2 3" key="1">
    <citation type="submission" date="2016-11" db="UniProtKB">
        <authorList>
            <consortium name="WormBaseParasite"/>
        </authorList>
    </citation>
    <scope>IDENTIFICATION</scope>
</reference>
<proteinExistence type="predicted"/>
<evidence type="ECO:0000313" key="3">
    <source>
        <dbReference type="WBParaSite" id="maker-uti_cns_0006021-snap-gene-0.4-mRNA-1"/>
    </source>
</evidence>
<sequence>MLFWFNYPQGNQSFLGLIGTDVTVKEMNAMVPYHKFGPNGYAFAVNSNGYIVFHPELKAQYGWLADSPNVDLIEVEFDSELKRSVRKKIIKATGRTEATFQLYEERIPNFLKISDSVHTYWAERNYAFTNVNRTAFAW</sequence>